<dbReference type="GO" id="GO:0005737">
    <property type="term" value="C:cytoplasm"/>
    <property type="evidence" value="ECO:0007669"/>
    <property type="project" value="TreeGrafter"/>
</dbReference>
<dbReference type="Gene3D" id="3.40.50.2020">
    <property type="match status" value="1"/>
</dbReference>
<proteinExistence type="predicted"/>
<evidence type="ECO:0000256" key="1">
    <source>
        <dbReference type="ARBA" id="ARBA00013247"/>
    </source>
</evidence>
<comment type="catalytic activity">
    <reaction evidence="6">
        <text>D-ribose 5-phosphate + ATP = 5-phospho-alpha-D-ribose 1-diphosphate + AMP + H(+)</text>
        <dbReference type="Rhea" id="RHEA:15609"/>
        <dbReference type="ChEBI" id="CHEBI:15378"/>
        <dbReference type="ChEBI" id="CHEBI:30616"/>
        <dbReference type="ChEBI" id="CHEBI:58017"/>
        <dbReference type="ChEBI" id="CHEBI:78346"/>
        <dbReference type="ChEBI" id="CHEBI:456215"/>
        <dbReference type="EC" id="2.7.6.1"/>
    </reaction>
</comment>
<dbReference type="CDD" id="cd06223">
    <property type="entry name" value="PRTases_typeI"/>
    <property type="match status" value="1"/>
</dbReference>
<dbReference type="GO" id="GO:0005524">
    <property type="term" value="F:ATP binding"/>
    <property type="evidence" value="ECO:0007669"/>
    <property type="project" value="UniProtKB-KW"/>
</dbReference>
<dbReference type="GO" id="GO:0016301">
    <property type="term" value="F:kinase activity"/>
    <property type="evidence" value="ECO:0007669"/>
    <property type="project" value="UniProtKB-KW"/>
</dbReference>
<dbReference type="InterPro" id="IPR029057">
    <property type="entry name" value="PRTase-like"/>
</dbReference>
<dbReference type="InterPro" id="IPR005946">
    <property type="entry name" value="Rib-P_diPkinase"/>
</dbReference>
<dbReference type="Pfam" id="PF14572">
    <property type="entry name" value="Pribosyl_synth"/>
    <property type="match status" value="1"/>
</dbReference>
<reference evidence="7 8" key="1">
    <citation type="journal article" date="2016" name="Nat. Commun.">
        <title>Thousands of microbial genomes shed light on interconnected biogeochemical processes in an aquifer system.</title>
        <authorList>
            <person name="Anantharaman K."/>
            <person name="Brown C.T."/>
            <person name="Hug L.A."/>
            <person name="Sharon I."/>
            <person name="Castelle C.J."/>
            <person name="Probst A.J."/>
            <person name="Thomas B.C."/>
            <person name="Singh A."/>
            <person name="Wilkins M.J."/>
            <person name="Karaoz U."/>
            <person name="Brodie E.L."/>
            <person name="Williams K.H."/>
            <person name="Hubbard S.S."/>
            <person name="Banfield J.F."/>
        </authorList>
    </citation>
    <scope>NUCLEOTIDE SEQUENCE [LARGE SCALE GENOMIC DNA]</scope>
</reference>
<dbReference type="GO" id="GO:0000287">
    <property type="term" value="F:magnesium ion binding"/>
    <property type="evidence" value="ECO:0007669"/>
    <property type="project" value="InterPro"/>
</dbReference>
<dbReference type="PANTHER" id="PTHR10210:SF32">
    <property type="entry name" value="RIBOSE-PHOSPHATE PYROPHOSPHOKINASE 2"/>
    <property type="match status" value="1"/>
</dbReference>
<sequence>MISKLQEEIVIITPDAGALKRAQRFAEIMDLPLALIEKKRDLDKPHKILSMRVVGDVQNKTAIIVDDVIVTGGTLMNAAYLLKDKGANKVVAAATHADFVGGADKILQDSPLDAIWVTDTIDIPVGKVFPKLTITSISSLIASEIRKMLK</sequence>
<dbReference type="STRING" id="1798371.A2W14_04280"/>
<protein>
    <recommendedName>
        <fullName evidence="1">ribose-phosphate diphosphokinase</fullName>
        <ecNumber evidence="1">2.7.6.1</ecNumber>
    </recommendedName>
</protein>
<dbReference type="GO" id="GO:0006164">
    <property type="term" value="P:purine nucleotide biosynthetic process"/>
    <property type="evidence" value="ECO:0007669"/>
    <property type="project" value="TreeGrafter"/>
</dbReference>
<name>A0A1F5YS12_9BACT</name>
<keyword evidence="4" id="KW-0418">Kinase</keyword>
<dbReference type="InterPro" id="IPR000836">
    <property type="entry name" value="PRTase_dom"/>
</dbReference>
<evidence type="ECO:0000256" key="4">
    <source>
        <dbReference type="ARBA" id="ARBA00022777"/>
    </source>
</evidence>
<keyword evidence="2" id="KW-0808">Transferase</keyword>
<accession>A0A1F5YS12</accession>
<dbReference type="GO" id="GO:0004749">
    <property type="term" value="F:ribose phosphate diphosphokinase activity"/>
    <property type="evidence" value="ECO:0007669"/>
    <property type="project" value="UniProtKB-EC"/>
</dbReference>
<dbReference type="AlphaFoldDB" id="A0A1F5YS12"/>
<dbReference type="Proteomes" id="UP000176665">
    <property type="component" value="Unassembled WGS sequence"/>
</dbReference>
<comment type="caution">
    <text evidence="7">The sequence shown here is derived from an EMBL/GenBank/DDBJ whole genome shotgun (WGS) entry which is preliminary data.</text>
</comment>
<dbReference type="EC" id="2.7.6.1" evidence="1"/>
<evidence type="ECO:0000313" key="8">
    <source>
        <dbReference type="Proteomes" id="UP000176665"/>
    </source>
</evidence>
<evidence type="ECO:0000256" key="6">
    <source>
        <dbReference type="ARBA" id="ARBA00049535"/>
    </source>
</evidence>
<dbReference type="EMBL" id="MFJA01000044">
    <property type="protein sequence ID" value="OGG02969.1"/>
    <property type="molecule type" value="Genomic_DNA"/>
</dbReference>
<evidence type="ECO:0000256" key="5">
    <source>
        <dbReference type="ARBA" id="ARBA00022840"/>
    </source>
</evidence>
<dbReference type="PANTHER" id="PTHR10210">
    <property type="entry name" value="RIBOSE-PHOSPHATE DIPHOSPHOKINASE FAMILY MEMBER"/>
    <property type="match status" value="1"/>
</dbReference>
<evidence type="ECO:0000256" key="2">
    <source>
        <dbReference type="ARBA" id="ARBA00022679"/>
    </source>
</evidence>
<keyword evidence="3" id="KW-0547">Nucleotide-binding</keyword>
<gene>
    <name evidence="7" type="ORF">A2W14_04280</name>
</gene>
<dbReference type="GO" id="GO:0002189">
    <property type="term" value="C:ribose phosphate diphosphokinase complex"/>
    <property type="evidence" value="ECO:0007669"/>
    <property type="project" value="TreeGrafter"/>
</dbReference>
<keyword evidence="5" id="KW-0067">ATP-binding</keyword>
<evidence type="ECO:0000313" key="7">
    <source>
        <dbReference type="EMBL" id="OGG02969.1"/>
    </source>
</evidence>
<organism evidence="7 8">
    <name type="scientific">Candidatus Gottesmanbacteria bacterium RBG_16_37_8</name>
    <dbReference type="NCBI Taxonomy" id="1798371"/>
    <lineage>
        <taxon>Bacteria</taxon>
        <taxon>Candidatus Gottesmaniibacteriota</taxon>
    </lineage>
</organism>
<evidence type="ECO:0000256" key="3">
    <source>
        <dbReference type="ARBA" id="ARBA00022741"/>
    </source>
</evidence>
<dbReference type="GO" id="GO:0006015">
    <property type="term" value="P:5-phosphoribose 1-diphosphate biosynthetic process"/>
    <property type="evidence" value="ECO:0007669"/>
    <property type="project" value="TreeGrafter"/>
</dbReference>
<dbReference type="NCBIfam" id="TIGR01251">
    <property type="entry name" value="ribP_PPkin"/>
    <property type="match status" value="1"/>
</dbReference>
<dbReference type="SUPFAM" id="SSF53271">
    <property type="entry name" value="PRTase-like"/>
    <property type="match status" value="1"/>
</dbReference>